<comment type="caution">
    <text evidence="1">The sequence shown here is derived from an EMBL/GenBank/DDBJ whole genome shotgun (WGS) entry which is preliminary data.</text>
</comment>
<accession>A0A8H3HVV7</accession>
<dbReference type="EMBL" id="CAJNJQ010000587">
    <property type="protein sequence ID" value="CAE7087745.1"/>
    <property type="molecule type" value="Genomic_DNA"/>
</dbReference>
<evidence type="ECO:0000313" key="2">
    <source>
        <dbReference type="Proteomes" id="UP000663827"/>
    </source>
</evidence>
<proteinExistence type="predicted"/>
<protein>
    <submittedName>
        <fullName evidence="1">Uncharacterized protein</fullName>
    </submittedName>
</protein>
<sequence>MSNPDQAHRLWGPPLDEYIHSYSINSVKKRVNWDARTELEHRDRARATISQVCDLAGGDQDLGEEAAVRVTLSMLRSIMDLTLSPGTFVELGYPDLVGGCIKLMKSMEISGKDATFRYEYGYLCFRILTVALGVCMLQRADRFNFAVNKMQANPETELLLVFSQEVSRLVRTLLAEDQGRKHCDWLLALYVSEPPYGPPHKAFTDVYGPLRLHSILYLSLQHFLKAFASTYSPGLSLVFCLLWRYVIVDHNPYVHKCPHDIGATYTYTLLV</sequence>
<reference evidence="1" key="1">
    <citation type="submission" date="2021-01" db="EMBL/GenBank/DDBJ databases">
        <authorList>
            <person name="Kaushik A."/>
        </authorList>
    </citation>
    <scope>NUCLEOTIDE SEQUENCE</scope>
    <source>
        <strain evidence="1">AG5</strain>
    </source>
</reference>
<dbReference type="AlphaFoldDB" id="A0A8H3HVV7"/>
<organism evidence="1 2">
    <name type="scientific">Rhizoctonia solani</name>
    <dbReference type="NCBI Taxonomy" id="456999"/>
    <lineage>
        <taxon>Eukaryota</taxon>
        <taxon>Fungi</taxon>
        <taxon>Dikarya</taxon>
        <taxon>Basidiomycota</taxon>
        <taxon>Agaricomycotina</taxon>
        <taxon>Agaricomycetes</taxon>
        <taxon>Cantharellales</taxon>
        <taxon>Ceratobasidiaceae</taxon>
        <taxon>Rhizoctonia</taxon>
    </lineage>
</organism>
<name>A0A8H3HVV7_9AGAM</name>
<evidence type="ECO:0000313" key="1">
    <source>
        <dbReference type="EMBL" id="CAE7087745.1"/>
    </source>
</evidence>
<gene>
    <name evidence="1" type="ORF">RDB_LOCUS29202</name>
</gene>
<dbReference type="Proteomes" id="UP000663827">
    <property type="component" value="Unassembled WGS sequence"/>
</dbReference>